<keyword evidence="2" id="KW-1185">Reference proteome</keyword>
<gene>
    <name evidence="1" type="ORF">SAMN06295912_105218</name>
</gene>
<organism evidence="1 2">
    <name type="scientific">Edaphosphingomonas laterariae</name>
    <dbReference type="NCBI Taxonomy" id="861865"/>
    <lineage>
        <taxon>Bacteria</taxon>
        <taxon>Pseudomonadati</taxon>
        <taxon>Pseudomonadota</taxon>
        <taxon>Alphaproteobacteria</taxon>
        <taxon>Sphingomonadales</taxon>
        <taxon>Rhizorhabdaceae</taxon>
        <taxon>Edaphosphingomonas</taxon>
    </lineage>
</organism>
<protein>
    <submittedName>
        <fullName evidence="1">Uncharacterized protein</fullName>
    </submittedName>
</protein>
<accession>A0A239E513</accession>
<sequence length="104" mass="11378">MSAVEKSGNVAGVERLPSKPRSTAISDELRRITETLIAVCPQEAIVTFSYEGRLEVHIDVRNLEHVTLVEAILPTLGAGMFSNIQRGISPPHPFFHRVSADVEA</sequence>
<dbReference type="Proteomes" id="UP000198281">
    <property type="component" value="Unassembled WGS sequence"/>
</dbReference>
<evidence type="ECO:0000313" key="2">
    <source>
        <dbReference type="Proteomes" id="UP000198281"/>
    </source>
</evidence>
<dbReference type="EMBL" id="FZOS01000005">
    <property type="protein sequence ID" value="SNS39805.1"/>
    <property type="molecule type" value="Genomic_DNA"/>
</dbReference>
<name>A0A239E513_9SPHN</name>
<dbReference type="RefSeq" id="WP_089218918.1">
    <property type="nucleotide sequence ID" value="NZ_FZOS01000005.1"/>
</dbReference>
<dbReference type="OrthoDB" id="7506278at2"/>
<reference evidence="2" key="1">
    <citation type="submission" date="2017-06" db="EMBL/GenBank/DDBJ databases">
        <authorList>
            <person name="Varghese N."/>
            <person name="Submissions S."/>
        </authorList>
    </citation>
    <scope>NUCLEOTIDE SEQUENCE [LARGE SCALE GENOMIC DNA]</scope>
    <source>
        <strain evidence="2">LNB2</strain>
    </source>
</reference>
<dbReference type="AlphaFoldDB" id="A0A239E513"/>
<evidence type="ECO:0000313" key="1">
    <source>
        <dbReference type="EMBL" id="SNS39805.1"/>
    </source>
</evidence>
<proteinExistence type="predicted"/>